<keyword evidence="5" id="KW-0804">Transcription</keyword>
<comment type="similarity">
    <text evidence="1">Belongs to the sigma-70 factor family. ECF subfamily.</text>
</comment>
<dbReference type="Pfam" id="PF04542">
    <property type="entry name" value="Sigma70_r2"/>
    <property type="match status" value="1"/>
</dbReference>
<dbReference type="AlphaFoldDB" id="A0A368VDN6"/>
<dbReference type="InterPro" id="IPR013325">
    <property type="entry name" value="RNA_pol_sigma_r2"/>
</dbReference>
<dbReference type="RefSeq" id="WP_114436532.1">
    <property type="nucleotide sequence ID" value="NZ_QPIZ01000004.1"/>
</dbReference>
<evidence type="ECO:0000256" key="3">
    <source>
        <dbReference type="ARBA" id="ARBA00023082"/>
    </source>
</evidence>
<dbReference type="Pfam" id="PF08281">
    <property type="entry name" value="Sigma70_r4_2"/>
    <property type="match status" value="1"/>
</dbReference>
<dbReference type="NCBIfam" id="TIGR02937">
    <property type="entry name" value="sigma70-ECF"/>
    <property type="match status" value="1"/>
</dbReference>
<dbReference type="GO" id="GO:0016987">
    <property type="term" value="F:sigma factor activity"/>
    <property type="evidence" value="ECO:0007669"/>
    <property type="project" value="UniProtKB-KW"/>
</dbReference>
<keyword evidence="4" id="KW-0238">DNA-binding</keyword>
<dbReference type="GO" id="GO:0006352">
    <property type="term" value="P:DNA-templated transcription initiation"/>
    <property type="evidence" value="ECO:0007669"/>
    <property type="project" value="InterPro"/>
</dbReference>
<accession>A0A368VDN6</accession>
<gene>
    <name evidence="8" type="ORF">DFO77_104103</name>
</gene>
<dbReference type="InterPro" id="IPR013249">
    <property type="entry name" value="RNA_pol_sigma70_r4_t2"/>
</dbReference>
<evidence type="ECO:0000256" key="4">
    <source>
        <dbReference type="ARBA" id="ARBA00023125"/>
    </source>
</evidence>
<reference evidence="8 9" key="1">
    <citation type="submission" date="2018-07" db="EMBL/GenBank/DDBJ databases">
        <title>Freshwater and sediment microbial communities from various areas in North America, analyzing microbe dynamics in response to fracking.</title>
        <authorList>
            <person name="Lamendella R."/>
        </authorList>
    </citation>
    <scope>NUCLEOTIDE SEQUENCE [LARGE SCALE GENOMIC DNA]</scope>
    <source>
        <strain evidence="8 9">160A</strain>
    </source>
</reference>
<evidence type="ECO:0000256" key="2">
    <source>
        <dbReference type="ARBA" id="ARBA00023015"/>
    </source>
</evidence>
<dbReference type="Gene3D" id="1.10.1740.10">
    <property type="match status" value="1"/>
</dbReference>
<dbReference type="GO" id="GO:0003677">
    <property type="term" value="F:DNA binding"/>
    <property type="evidence" value="ECO:0007669"/>
    <property type="project" value="UniProtKB-KW"/>
</dbReference>
<evidence type="ECO:0000313" key="9">
    <source>
        <dbReference type="Proteomes" id="UP000252733"/>
    </source>
</evidence>
<name>A0A368VDN6_9BACT</name>
<dbReference type="InterPro" id="IPR036388">
    <property type="entry name" value="WH-like_DNA-bd_sf"/>
</dbReference>
<evidence type="ECO:0000259" key="6">
    <source>
        <dbReference type="Pfam" id="PF04542"/>
    </source>
</evidence>
<evidence type="ECO:0000256" key="5">
    <source>
        <dbReference type="ARBA" id="ARBA00023163"/>
    </source>
</evidence>
<sequence>MDKTQLSKWVDDFTDDLYQRARHKTGDPHLASDLVQDTFMAAAESLDNFRNDSSPKTWLFSILNRKIIDHYRSKYRQTVKMETSSFSLFFNEGGDWNPSKMPGNWGDDEPHLLDNEEFLAVLKDCFELLPEKWNACMKLKYFMDKKGEEICQELDISPSNLWQMMHRAKLKLRDCVETNWTKN</sequence>
<evidence type="ECO:0000259" key="7">
    <source>
        <dbReference type="Pfam" id="PF08281"/>
    </source>
</evidence>
<dbReference type="InterPro" id="IPR039425">
    <property type="entry name" value="RNA_pol_sigma-70-like"/>
</dbReference>
<dbReference type="SUPFAM" id="SSF88659">
    <property type="entry name" value="Sigma3 and sigma4 domains of RNA polymerase sigma factors"/>
    <property type="match status" value="1"/>
</dbReference>
<dbReference type="InterPro" id="IPR007627">
    <property type="entry name" value="RNA_pol_sigma70_r2"/>
</dbReference>
<organism evidence="8 9">
    <name type="scientific">Marinilabilia salmonicolor</name>
    <dbReference type="NCBI Taxonomy" id="989"/>
    <lineage>
        <taxon>Bacteria</taxon>
        <taxon>Pseudomonadati</taxon>
        <taxon>Bacteroidota</taxon>
        <taxon>Bacteroidia</taxon>
        <taxon>Marinilabiliales</taxon>
        <taxon>Marinilabiliaceae</taxon>
        <taxon>Marinilabilia</taxon>
    </lineage>
</organism>
<dbReference type="PANTHER" id="PTHR43133:SF8">
    <property type="entry name" value="RNA POLYMERASE SIGMA FACTOR HI_1459-RELATED"/>
    <property type="match status" value="1"/>
</dbReference>
<feature type="domain" description="RNA polymerase sigma-70 region 2" evidence="6">
    <location>
        <begin position="12"/>
        <end position="76"/>
    </location>
</feature>
<dbReference type="InterPro" id="IPR014284">
    <property type="entry name" value="RNA_pol_sigma-70_dom"/>
</dbReference>
<dbReference type="InterPro" id="IPR013324">
    <property type="entry name" value="RNA_pol_sigma_r3/r4-like"/>
</dbReference>
<evidence type="ECO:0000313" key="8">
    <source>
        <dbReference type="EMBL" id="RCW38345.1"/>
    </source>
</evidence>
<dbReference type="EMBL" id="QPIZ01000004">
    <property type="protein sequence ID" value="RCW38345.1"/>
    <property type="molecule type" value="Genomic_DNA"/>
</dbReference>
<proteinExistence type="inferred from homology"/>
<evidence type="ECO:0000256" key="1">
    <source>
        <dbReference type="ARBA" id="ARBA00010641"/>
    </source>
</evidence>
<keyword evidence="9" id="KW-1185">Reference proteome</keyword>
<protein>
    <submittedName>
        <fullName evidence="8">RNA polymerase sigma-70 factor (ECF subfamily)</fullName>
    </submittedName>
</protein>
<dbReference type="PANTHER" id="PTHR43133">
    <property type="entry name" value="RNA POLYMERASE ECF-TYPE SIGMA FACTO"/>
    <property type="match status" value="1"/>
</dbReference>
<feature type="domain" description="RNA polymerase sigma factor 70 region 4 type 2" evidence="7">
    <location>
        <begin position="122"/>
        <end position="172"/>
    </location>
</feature>
<dbReference type="CDD" id="cd06171">
    <property type="entry name" value="Sigma70_r4"/>
    <property type="match status" value="1"/>
</dbReference>
<comment type="caution">
    <text evidence="8">The sequence shown here is derived from an EMBL/GenBank/DDBJ whole genome shotgun (WGS) entry which is preliminary data.</text>
</comment>
<dbReference type="SUPFAM" id="SSF88946">
    <property type="entry name" value="Sigma2 domain of RNA polymerase sigma factors"/>
    <property type="match status" value="1"/>
</dbReference>
<keyword evidence="2" id="KW-0805">Transcription regulation</keyword>
<keyword evidence="3" id="KW-0731">Sigma factor</keyword>
<dbReference type="Gene3D" id="1.10.10.10">
    <property type="entry name" value="Winged helix-like DNA-binding domain superfamily/Winged helix DNA-binding domain"/>
    <property type="match status" value="1"/>
</dbReference>
<dbReference type="Proteomes" id="UP000252733">
    <property type="component" value="Unassembled WGS sequence"/>
</dbReference>